<dbReference type="GO" id="GO:0005198">
    <property type="term" value="F:structural molecule activity"/>
    <property type="evidence" value="ECO:0007669"/>
    <property type="project" value="TreeGrafter"/>
</dbReference>
<gene>
    <name evidence="1" type="ORF">CRE_19537</name>
</gene>
<keyword evidence="2" id="KW-1185">Reference proteome</keyword>
<accession>E3NJ80</accession>
<dbReference type="GO" id="GO:0016020">
    <property type="term" value="C:membrane"/>
    <property type="evidence" value="ECO:0007669"/>
    <property type="project" value="TreeGrafter"/>
</dbReference>
<dbReference type="GO" id="GO:0031122">
    <property type="term" value="P:cytoplasmic microtubule organization"/>
    <property type="evidence" value="ECO:0007669"/>
    <property type="project" value="TreeGrafter"/>
</dbReference>
<dbReference type="InterPro" id="IPR002017">
    <property type="entry name" value="Spectrin_repeat"/>
</dbReference>
<reference evidence="1" key="1">
    <citation type="submission" date="2007-07" db="EMBL/GenBank/DDBJ databases">
        <title>PCAP assembly of the Caenorhabditis remanei genome.</title>
        <authorList>
            <consortium name="The Caenorhabditis remanei Sequencing Consortium"/>
            <person name="Wilson R.K."/>
        </authorList>
    </citation>
    <scope>NUCLEOTIDE SEQUENCE [LARGE SCALE GENOMIC DNA]</scope>
    <source>
        <strain evidence="1">PB4641</strain>
    </source>
</reference>
<dbReference type="GO" id="GO:0042060">
    <property type="term" value="P:wound healing"/>
    <property type="evidence" value="ECO:0007669"/>
    <property type="project" value="TreeGrafter"/>
</dbReference>
<dbReference type="OrthoDB" id="2250192at2759"/>
<evidence type="ECO:0000313" key="2">
    <source>
        <dbReference type="Proteomes" id="UP000008281"/>
    </source>
</evidence>
<dbReference type="InParanoid" id="E3NJ80"/>
<dbReference type="PANTHER" id="PTHR23169:SF23">
    <property type="entry name" value="SHORT STOP, ISOFORM H"/>
    <property type="match status" value="1"/>
</dbReference>
<dbReference type="GO" id="GO:0005882">
    <property type="term" value="C:intermediate filament"/>
    <property type="evidence" value="ECO:0007669"/>
    <property type="project" value="TreeGrafter"/>
</dbReference>
<dbReference type="SUPFAM" id="SSF46966">
    <property type="entry name" value="Spectrin repeat"/>
    <property type="match status" value="1"/>
</dbReference>
<dbReference type="GO" id="GO:0045104">
    <property type="term" value="P:intermediate filament cytoskeleton organization"/>
    <property type="evidence" value="ECO:0007669"/>
    <property type="project" value="InterPro"/>
</dbReference>
<dbReference type="InterPro" id="IPR043197">
    <property type="entry name" value="Plakin"/>
</dbReference>
<dbReference type="SMART" id="SM00150">
    <property type="entry name" value="SPEC"/>
    <property type="match status" value="1"/>
</dbReference>
<dbReference type="EMBL" id="DS268730">
    <property type="protein sequence ID" value="EFP00544.1"/>
    <property type="molecule type" value="Genomic_DNA"/>
</dbReference>
<dbReference type="GO" id="GO:0005737">
    <property type="term" value="C:cytoplasm"/>
    <property type="evidence" value="ECO:0007669"/>
    <property type="project" value="TreeGrafter"/>
</dbReference>
<organism evidence="2">
    <name type="scientific">Caenorhabditis remanei</name>
    <name type="common">Caenorhabditis vulgaris</name>
    <dbReference type="NCBI Taxonomy" id="31234"/>
    <lineage>
        <taxon>Eukaryota</taxon>
        <taxon>Metazoa</taxon>
        <taxon>Ecdysozoa</taxon>
        <taxon>Nematoda</taxon>
        <taxon>Chromadorea</taxon>
        <taxon>Rhabditida</taxon>
        <taxon>Rhabditina</taxon>
        <taxon>Rhabditomorpha</taxon>
        <taxon>Rhabditoidea</taxon>
        <taxon>Rhabditidae</taxon>
        <taxon>Peloderinae</taxon>
        <taxon>Caenorhabditis</taxon>
    </lineage>
</organism>
<dbReference type="eggNOG" id="KOG0516">
    <property type="taxonomic scope" value="Eukaryota"/>
</dbReference>
<dbReference type="Proteomes" id="UP000008281">
    <property type="component" value="Unassembled WGS sequence"/>
</dbReference>
<dbReference type="AlphaFoldDB" id="E3NJ80"/>
<dbReference type="CDD" id="cd00176">
    <property type="entry name" value="SPEC"/>
    <property type="match status" value="1"/>
</dbReference>
<proteinExistence type="predicted"/>
<evidence type="ECO:0000313" key="1">
    <source>
        <dbReference type="EMBL" id="EFP00544.1"/>
    </source>
</evidence>
<protein>
    <submittedName>
        <fullName evidence="1">Uncharacterized protein</fullName>
    </submittedName>
</protein>
<name>E3NJ80_CAERE</name>
<dbReference type="InterPro" id="IPR018159">
    <property type="entry name" value="Spectrin/alpha-actinin"/>
</dbReference>
<dbReference type="Pfam" id="PF00435">
    <property type="entry name" value="Spectrin"/>
    <property type="match status" value="1"/>
</dbReference>
<dbReference type="STRING" id="31234.E3NJ80"/>
<dbReference type="Gene3D" id="1.20.58.60">
    <property type="match status" value="1"/>
</dbReference>
<dbReference type="GO" id="GO:0030056">
    <property type="term" value="C:hemidesmosome"/>
    <property type="evidence" value="ECO:0007669"/>
    <property type="project" value="TreeGrafter"/>
</dbReference>
<dbReference type="OMA" id="EIDWIET"/>
<dbReference type="PANTHER" id="PTHR23169">
    <property type="entry name" value="ENVOPLAKIN"/>
    <property type="match status" value="1"/>
</dbReference>
<sequence length="306" mass="35747">MIHPQPKIEVNGYSLEDTELERRKQPERIVSTNPSVLGLTNEIQRSYYDDLINTKTSLDMSNRISLETMMKPSFTHLNELIKWARGRTEQLTKMKFPSDLKKLEFVAEQHKITIKDICDFGEKVEESDQYSDLILDLGADHRKLRDAWDKRKADLETLTAFVHAVQKEIDWIETKEKIEASRDWSQFNKLDLTQLANDHQQILKEIKLRKTQFVDVQKKGEDLIEKKHPAGDVIESYLDQLRTKWKWLSTLCKCFENHLKGALDLKTCLEEVADAEKWIGEQSAKLQNNFNETGFSVEEGLGYMRE</sequence>
<dbReference type="HOGENOM" id="CLU_909840_0_0_1"/>